<dbReference type="Proteomes" id="UP001592528">
    <property type="component" value="Unassembled WGS sequence"/>
</dbReference>
<gene>
    <name evidence="2" type="ORF">ACEZDJ_13025</name>
</gene>
<dbReference type="InterPro" id="IPR042095">
    <property type="entry name" value="SUMF_sf"/>
</dbReference>
<proteinExistence type="predicted"/>
<keyword evidence="3" id="KW-1185">Reference proteome</keyword>
<feature type="domain" description="Sulfatase-modifying factor enzyme-like" evidence="1">
    <location>
        <begin position="27"/>
        <end position="261"/>
    </location>
</feature>
<dbReference type="EMBL" id="JBHEZZ010000005">
    <property type="protein sequence ID" value="MFC1402211.1"/>
    <property type="molecule type" value="Genomic_DNA"/>
</dbReference>
<dbReference type="SUPFAM" id="SSF56436">
    <property type="entry name" value="C-type lectin-like"/>
    <property type="match status" value="1"/>
</dbReference>
<sequence length="265" mass="28744">MCFLSIGVILRTVGSSRGGTVQVERVDWVEVPAGLLCRGTPIDEVERVAVRYADTGVPVAWFRKEAPRAEILLPAFRIARTQVTVGQWAVFAAATGRPVPQAPGDHPVVGVGWDAATDYCRWLGKQFDGLEVRLPTEDEWERAARGEDGREFPWGTQYRTGLANLADLGIGTTVPVGSFPEGASPFGVLDMAGNADEWTSTLYAPYPGAPADVPDVEDWAFDPHVTRGGSFRHDRDLARCARRHGAYERDLAAIGVGFRLAAPAQ</sequence>
<evidence type="ECO:0000313" key="2">
    <source>
        <dbReference type="EMBL" id="MFC1402211.1"/>
    </source>
</evidence>
<dbReference type="RefSeq" id="WP_084713857.1">
    <property type="nucleotide sequence ID" value="NZ_JBHEZZ010000005.1"/>
</dbReference>
<dbReference type="Gene3D" id="3.90.1580.10">
    <property type="entry name" value="paralog of FGE (formylglycine-generating enzyme)"/>
    <property type="match status" value="1"/>
</dbReference>
<organism evidence="2 3">
    <name type="scientific">Streptacidiphilus cavernicola</name>
    <dbReference type="NCBI Taxonomy" id="3342716"/>
    <lineage>
        <taxon>Bacteria</taxon>
        <taxon>Bacillati</taxon>
        <taxon>Actinomycetota</taxon>
        <taxon>Actinomycetes</taxon>
        <taxon>Kitasatosporales</taxon>
        <taxon>Streptomycetaceae</taxon>
        <taxon>Streptacidiphilus</taxon>
    </lineage>
</organism>
<reference evidence="2 3" key="1">
    <citation type="submission" date="2024-09" db="EMBL/GenBank/DDBJ databases">
        <authorList>
            <person name="Lee S.D."/>
        </authorList>
    </citation>
    <scope>NUCLEOTIDE SEQUENCE [LARGE SCALE GENOMIC DNA]</scope>
    <source>
        <strain evidence="2 3">N1-5</strain>
    </source>
</reference>
<evidence type="ECO:0000313" key="3">
    <source>
        <dbReference type="Proteomes" id="UP001592528"/>
    </source>
</evidence>
<dbReference type="InterPro" id="IPR016187">
    <property type="entry name" value="CTDL_fold"/>
</dbReference>
<dbReference type="InterPro" id="IPR051043">
    <property type="entry name" value="Sulfatase_Mod_Factor_Kinase"/>
</dbReference>
<evidence type="ECO:0000259" key="1">
    <source>
        <dbReference type="Pfam" id="PF03781"/>
    </source>
</evidence>
<name>A0ABV6UL78_9ACTN</name>
<accession>A0ABV6UL78</accession>
<comment type="caution">
    <text evidence="2">The sequence shown here is derived from an EMBL/GenBank/DDBJ whole genome shotgun (WGS) entry which is preliminary data.</text>
</comment>
<dbReference type="InterPro" id="IPR005532">
    <property type="entry name" value="SUMF_dom"/>
</dbReference>
<dbReference type="PANTHER" id="PTHR23150">
    <property type="entry name" value="SULFATASE MODIFYING FACTOR 1, 2"/>
    <property type="match status" value="1"/>
</dbReference>
<protein>
    <submittedName>
        <fullName evidence="2">Formylglycine-generating enzyme family protein</fullName>
    </submittedName>
</protein>
<dbReference type="Pfam" id="PF03781">
    <property type="entry name" value="FGE-sulfatase"/>
    <property type="match status" value="1"/>
</dbReference>
<dbReference type="PANTHER" id="PTHR23150:SF19">
    <property type="entry name" value="FORMYLGLYCINE-GENERATING ENZYME"/>
    <property type="match status" value="1"/>
</dbReference>